<keyword evidence="2 3" id="KW-0456">Lyase</keyword>
<keyword evidence="1 3" id="KW-0210">Decarboxylase</keyword>
<keyword evidence="6" id="KW-1185">Reference proteome</keyword>
<dbReference type="GO" id="GO:0019748">
    <property type="term" value="P:secondary metabolic process"/>
    <property type="evidence" value="ECO:0007669"/>
    <property type="project" value="TreeGrafter"/>
</dbReference>
<dbReference type="PANTHER" id="PTHR21240:SF30">
    <property type="entry name" value="AMIDOHYDROLASE-RELATED DOMAIN-CONTAINING PROTEIN-RELATED"/>
    <property type="match status" value="1"/>
</dbReference>
<evidence type="ECO:0000256" key="1">
    <source>
        <dbReference type="ARBA" id="ARBA00022793"/>
    </source>
</evidence>
<dbReference type="InterPro" id="IPR032465">
    <property type="entry name" value="ACMSD"/>
</dbReference>
<organism evidence="5 6">
    <name type="scientific">Zasmidium cellare ATCC 36951</name>
    <dbReference type="NCBI Taxonomy" id="1080233"/>
    <lineage>
        <taxon>Eukaryota</taxon>
        <taxon>Fungi</taxon>
        <taxon>Dikarya</taxon>
        <taxon>Ascomycota</taxon>
        <taxon>Pezizomycotina</taxon>
        <taxon>Dothideomycetes</taxon>
        <taxon>Dothideomycetidae</taxon>
        <taxon>Mycosphaerellales</taxon>
        <taxon>Mycosphaerellaceae</taxon>
        <taxon>Zasmidium</taxon>
    </lineage>
</organism>
<sequence>MAHKTTTNPGLLSLEDHFVSSICQQDEIASTISLHVFPKLILDKLLDVGPKRLDDMKSIKEHHPRFAGFATFPMANPESIVDELERCVKDLNFAGALIPNSANGRYYDGPEYLAMWQAAEQLDVPIYLHPCPPSEEAKPKFRGNYSGNVAFAVGTHAWDWHSDYGAHFIRLFASGLFDRFPKLKIVLGHMGEMLPFMLGRIERKLALTKDSSSWRSTFRQVYAHNVWITTSGLYDIEVFKLVLAITSVGKIMFSVDYPFESSETSARFMREVQESHMVTEEELELIEHGNAEKLLGIGAVAWST</sequence>
<dbReference type="Proteomes" id="UP000799537">
    <property type="component" value="Unassembled WGS sequence"/>
</dbReference>
<evidence type="ECO:0000313" key="5">
    <source>
        <dbReference type="EMBL" id="KAF2173948.1"/>
    </source>
</evidence>
<dbReference type="Gene3D" id="3.20.20.140">
    <property type="entry name" value="Metal-dependent hydrolases"/>
    <property type="match status" value="1"/>
</dbReference>
<dbReference type="GeneID" id="54556813"/>
<comment type="similarity">
    <text evidence="3">Belongs to the metallo-dependent hydrolases superfamily.</text>
</comment>
<dbReference type="EMBL" id="ML993579">
    <property type="protein sequence ID" value="KAF2173948.1"/>
    <property type="molecule type" value="Genomic_DNA"/>
</dbReference>
<reference evidence="5" key="1">
    <citation type="journal article" date="2020" name="Stud. Mycol.">
        <title>101 Dothideomycetes genomes: a test case for predicting lifestyles and emergence of pathogens.</title>
        <authorList>
            <person name="Haridas S."/>
            <person name="Albert R."/>
            <person name="Binder M."/>
            <person name="Bloem J."/>
            <person name="Labutti K."/>
            <person name="Salamov A."/>
            <person name="Andreopoulos B."/>
            <person name="Baker S."/>
            <person name="Barry K."/>
            <person name="Bills G."/>
            <person name="Bluhm B."/>
            <person name="Cannon C."/>
            <person name="Castanera R."/>
            <person name="Culley D."/>
            <person name="Daum C."/>
            <person name="Ezra D."/>
            <person name="Gonzalez J."/>
            <person name="Henrissat B."/>
            <person name="Kuo A."/>
            <person name="Liang C."/>
            <person name="Lipzen A."/>
            <person name="Lutzoni F."/>
            <person name="Magnuson J."/>
            <person name="Mondo S."/>
            <person name="Nolan M."/>
            <person name="Ohm R."/>
            <person name="Pangilinan J."/>
            <person name="Park H.-J."/>
            <person name="Ramirez L."/>
            <person name="Alfaro M."/>
            <person name="Sun H."/>
            <person name="Tritt A."/>
            <person name="Yoshinaga Y."/>
            <person name="Zwiers L.-H."/>
            <person name="Turgeon B."/>
            <person name="Goodwin S."/>
            <person name="Spatafora J."/>
            <person name="Crous P."/>
            <person name="Grigoriev I."/>
        </authorList>
    </citation>
    <scope>NUCLEOTIDE SEQUENCE</scope>
    <source>
        <strain evidence="5">ATCC 36951</strain>
    </source>
</reference>
<accession>A0A6A6D695</accession>
<dbReference type="Pfam" id="PF04909">
    <property type="entry name" value="Amidohydro_2"/>
    <property type="match status" value="1"/>
</dbReference>
<dbReference type="InterPro" id="IPR032466">
    <property type="entry name" value="Metal_Hydrolase"/>
</dbReference>
<dbReference type="GO" id="GO:0005829">
    <property type="term" value="C:cytosol"/>
    <property type="evidence" value="ECO:0007669"/>
    <property type="project" value="TreeGrafter"/>
</dbReference>
<dbReference type="RefSeq" id="XP_033674837.1">
    <property type="nucleotide sequence ID" value="XM_033803541.1"/>
</dbReference>
<evidence type="ECO:0000259" key="4">
    <source>
        <dbReference type="Pfam" id="PF04909"/>
    </source>
</evidence>
<evidence type="ECO:0000313" key="6">
    <source>
        <dbReference type="Proteomes" id="UP000799537"/>
    </source>
</evidence>
<gene>
    <name evidence="5" type="ORF">M409DRAFT_16218</name>
</gene>
<feature type="domain" description="Amidohydrolase-related" evidence="4">
    <location>
        <begin position="57"/>
        <end position="297"/>
    </location>
</feature>
<name>A0A6A6D695_ZASCE</name>
<dbReference type="OrthoDB" id="432010at2759"/>
<dbReference type="PANTHER" id="PTHR21240">
    <property type="entry name" value="2-AMINO-3-CARBOXYLMUCONATE-6-SEMIALDEHYDE DECARBOXYLASE"/>
    <property type="match status" value="1"/>
</dbReference>
<dbReference type="InterPro" id="IPR006680">
    <property type="entry name" value="Amidohydro-rel"/>
</dbReference>
<proteinExistence type="inferred from homology"/>
<evidence type="ECO:0000256" key="3">
    <source>
        <dbReference type="RuleBase" id="RU366045"/>
    </source>
</evidence>
<dbReference type="GO" id="GO:0016831">
    <property type="term" value="F:carboxy-lyase activity"/>
    <property type="evidence" value="ECO:0007669"/>
    <property type="project" value="UniProtKB-KW"/>
</dbReference>
<protein>
    <recommendedName>
        <fullName evidence="4">Amidohydrolase-related domain-containing protein</fullName>
    </recommendedName>
</protein>
<dbReference type="AlphaFoldDB" id="A0A6A6D695"/>
<dbReference type="SUPFAM" id="SSF51556">
    <property type="entry name" value="Metallo-dependent hydrolases"/>
    <property type="match status" value="1"/>
</dbReference>
<dbReference type="GO" id="GO:0016787">
    <property type="term" value="F:hydrolase activity"/>
    <property type="evidence" value="ECO:0007669"/>
    <property type="project" value="InterPro"/>
</dbReference>
<evidence type="ECO:0000256" key="2">
    <source>
        <dbReference type="ARBA" id="ARBA00023239"/>
    </source>
</evidence>